<feature type="region of interest" description="Disordered" evidence="1">
    <location>
        <begin position="1"/>
        <end position="44"/>
    </location>
</feature>
<protein>
    <submittedName>
        <fullName evidence="2">Uncharacterized protein</fullName>
    </submittedName>
</protein>
<evidence type="ECO:0000313" key="3">
    <source>
        <dbReference type="Proteomes" id="UP001420932"/>
    </source>
</evidence>
<keyword evidence="3" id="KW-1185">Reference proteome</keyword>
<accession>A0AAP0IGL4</accession>
<organism evidence="2 3">
    <name type="scientific">Stephania yunnanensis</name>
    <dbReference type="NCBI Taxonomy" id="152371"/>
    <lineage>
        <taxon>Eukaryota</taxon>
        <taxon>Viridiplantae</taxon>
        <taxon>Streptophyta</taxon>
        <taxon>Embryophyta</taxon>
        <taxon>Tracheophyta</taxon>
        <taxon>Spermatophyta</taxon>
        <taxon>Magnoliopsida</taxon>
        <taxon>Ranunculales</taxon>
        <taxon>Menispermaceae</taxon>
        <taxon>Menispermoideae</taxon>
        <taxon>Cissampelideae</taxon>
        <taxon>Stephania</taxon>
    </lineage>
</organism>
<feature type="compositionally biased region" description="Basic and acidic residues" evidence="1">
    <location>
        <begin position="81"/>
        <end position="100"/>
    </location>
</feature>
<reference evidence="2 3" key="1">
    <citation type="submission" date="2024-01" db="EMBL/GenBank/DDBJ databases">
        <title>Genome assemblies of Stephania.</title>
        <authorList>
            <person name="Yang L."/>
        </authorList>
    </citation>
    <scope>NUCLEOTIDE SEQUENCE [LARGE SCALE GENOMIC DNA]</scope>
    <source>
        <strain evidence="2">YNDBR</strain>
        <tissue evidence="2">Leaf</tissue>
    </source>
</reference>
<feature type="region of interest" description="Disordered" evidence="1">
    <location>
        <begin position="72"/>
        <end position="129"/>
    </location>
</feature>
<evidence type="ECO:0000313" key="2">
    <source>
        <dbReference type="EMBL" id="KAK9114972.1"/>
    </source>
</evidence>
<dbReference type="AlphaFoldDB" id="A0AAP0IGL4"/>
<proteinExistence type="predicted"/>
<gene>
    <name evidence="2" type="ORF">Syun_021769</name>
</gene>
<evidence type="ECO:0000256" key="1">
    <source>
        <dbReference type="SAM" id="MobiDB-lite"/>
    </source>
</evidence>
<dbReference type="EMBL" id="JBBNAF010000009">
    <property type="protein sequence ID" value="KAK9114972.1"/>
    <property type="molecule type" value="Genomic_DNA"/>
</dbReference>
<dbReference type="Proteomes" id="UP001420932">
    <property type="component" value="Unassembled WGS sequence"/>
</dbReference>
<feature type="compositionally biased region" description="Basic residues" evidence="1">
    <location>
        <begin position="101"/>
        <end position="112"/>
    </location>
</feature>
<name>A0AAP0IGL4_9MAGN</name>
<comment type="caution">
    <text evidence="2">The sequence shown here is derived from an EMBL/GenBank/DDBJ whole genome shotgun (WGS) entry which is preliminary data.</text>
</comment>
<sequence>MTERERRERHRPAARTDGEGGQRKGSSRSGAACEAEDDGGQQRQQLADAMQWRLRRRLGCADVAARRCNGDAEAVWGGAARRADHHQQEREARRMDDQQRLPRRTPARRRRGSGSDAGEGWRRWRRRNS</sequence>